<dbReference type="Gene3D" id="3.40.50.2300">
    <property type="match status" value="1"/>
</dbReference>
<dbReference type="Proteomes" id="UP000242502">
    <property type="component" value="Unassembled WGS sequence"/>
</dbReference>
<dbReference type="SMART" id="SM00448">
    <property type="entry name" value="REC"/>
    <property type="match status" value="1"/>
</dbReference>
<organism evidence="4 5">
    <name type="scientific">Candidatus Endobugula sertula</name>
    <name type="common">Bugula neritina bacterial symbiont</name>
    <dbReference type="NCBI Taxonomy" id="62101"/>
    <lineage>
        <taxon>Bacteria</taxon>
        <taxon>Pseudomonadati</taxon>
        <taxon>Pseudomonadota</taxon>
        <taxon>Gammaproteobacteria</taxon>
        <taxon>Cellvibrionales</taxon>
        <taxon>Cellvibrionaceae</taxon>
        <taxon>Candidatus Endobugula</taxon>
    </lineage>
</organism>
<dbReference type="PANTHER" id="PTHR44591:SF19">
    <property type="entry name" value="TWO-COMPONENT RESPONSE REGULATOR-RELATED"/>
    <property type="match status" value="1"/>
</dbReference>
<feature type="modified residue" description="4-aspartylphosphate" evidence="2">
    <location>
        <position position="54"/>
    </location>
</feature>
<dbReference type="CDD" id="cd17569">
    <property type="entry name" value="REC_HupR-like"/>
    <property type="match status" value="1"/>
</dbReference>
<feature type="domain" description="Response regulatory" evidence="3">
    <location>
        <begin position="5"/>
        <end position="120"/>
    </location>
</feature>
<proteinExistence type="predicted"/>
<dbReference type="Pfam" id="PF00072">
    <property type="entry name" value="Response_reg"/>
    <property type="match status" value="1"/>
</dbReference>
<name>A0A1D2QP92_9GAMM</name>
<gene>
    <name evidence="4" type="ORF">AB835_08935</name>
</gene>
<evidence type="ECO:0000313" key="5">
    <source>
        <dbReference type="Proteomes" id="UP000242502"/>
    </source>
</evidence>
<dbReference type="InterPro" id="IPR011006">
    <property type="entry name" value="CheY-like_superfamily"/>
</dbReference>
<evidence type="ECO:0000313" key="4">
    <source>
        <dbReference type="EMBL" id="ODS23401.1"/>
    </source>
</evidence>
<sequence length="160" mass="18329">MEQKTILFVDDERANLNTIKRLFRTENCRVLIAESGEQGLELLAQEKVHLVVSDERMPGMTGAKFLTKVRSLYPHIIRMVMSGYADIAAVVESINKAQISYFFTKPWDTDKLKRVTLHYLNIAGQLADENSTDLCNIHQLQAIIYEQQQEIAALKQTMEK</sequence>
<accession>A0A1D2QP92</accession>
<keyword evidence="1 2" id="KW-0597">Phosphoprotein</keyword>
<dbReference type="EMBL" id="MDLC01000029">
    <property type="protein sequence ID" value="ODS23401.1"/>
    <property type="molecule type" value="Genomic_DNA"/>
</dbReference>
<evidence type="ECO:0000259" key="3">
    <source>
        <dbReference type="PROSITE" id="PS50110"/>
    </source>
</evidence>
<dbReference type="InterPro" id="IPR050595">
    <property type="entry name" value="Bact_response_regulator"/>
</dbReference>
<evidence type="ECO:0000256" key="1">
    <source>
        <dbReference type="ARBA" id="ARBA00022553"/>
    </source>
</evidence>
<dbReference type="PANTHER" id="PTHR44591">
    <property type="entry name" value="STRESS RESPONSE REGULATOR PROTEIN 1"/>
    <property type="match status" value="1"/>
</dbReference>
<protein>
    <recommendedName>
        <fullName evidence="3">Response regulatory domain-containing protein</fullName>
    </recommendedName>
</protein>
<dbReference type="PROSITE" id="PS50110">
    <property type="entry name" value="RESPONSE_REGULATORY"/>
    <property type="match status" value="1"/>
</dbReference>
<dbReference type="InterPro" id="IPR001789">
    <property type="entry name" value="Sig_transdc_resp-reg_receiver"/>
</dbReference>
<dbReference type="GO" id="GO:0000160">
    <property type="term" value="P:phosphorelay signal transduction system"/>
    <property type="evidence" value="ECO:0007669"/>
    <property type="project" value="InterPro"/>
</dbReference>
<reference evidence="4 5" key="1">
    <citation type="journal article" date="2016" name="Appl. Environ. Microbiol.">
        <title>Lack of Overt Genome Reduction in the Bryostatin-Producing Bryozoan Symbiont "Candidatus Endobugula sertula".</title>
        <authorList>
            <person name="Miller I.J."/>
            <person name="Vanee N."/>
            <person name="Fong S.S."/>
            <person name="Lim-Fong G.E."/>
            <person name="Kwan J.C."/>
        </authorList>
    </citation>
    <scope>NUCLEOTIDE SEQUENCE [LARGE SCALE GENOMIC DNA]</scope>
    <source>
        <strain evidence="4">AB1-4</strain>
    </source>
</reference>
<evidence type="ECO:0000256" key="2">
    <source>
        <dbReference type="PROSITE-ProRule" id="PRU00169"/>
    </source>
</evidence>
<dbReference type="SUPFAM" id="SSF52172">
    <property type="entry name" value="CheY-like"/>
    <property type="match status" value="1"/>
</dbReference>
<comment type="caution">
    <text evidence="4">The sequence shown here is derived from an EMBL/GenBank/DDBJ whole genome shotgun (WGS) entry which is preliminary data.</text>
</comment>
<dbReference type="STRING" id="62101.AB835_08935"/>
<dbReference type="AlphaFoldDB" id="A0A1D2QP92"/>